<dbReference type="InterPro" id="IPR048300">
    <property type="entry name" value="TACO1_YebC-like_2nd/3rd_dom"/>
</dbReference>
<keyword evidence="3 4" id="KW-0804">Transcription</keyword>
<dbReference type="FunFam" id="1.10.10.200:FF:000002">
    <property type="entry name" value="Probable transcriptional regulatory protein CLM62_37755"/>
    <property type="match status" value="1"/>
</dbReference>
<organism evidence="7 8">
    <name type="scientific">Candidatus Portnoybacteria bacterium CG_4_10_14_0_2_um_filter_39_11</name>
    <dbReference type="NCBI Taxonomy" id="1974797"/>
    <lineage>
        <taxon>Bacteria</taxon>
        <taxon>Candidatus Portnoyibacteriota</taxon>
    </lineage>
</organism>
<feature type="domain" description="TACO1/YebC-like N-terminal" evidence="6">
    <location>
        <begin position="5"/>
        <end position="75"/>
    </location>
</feature>
<dbReference type="GO" id="GO:0005737">
    <property type="term" value="C:cytoplasm"/>
    <property type="evidence" value="ECO:0007669"/>
    <property type="project" value="UniProtKB-SubCell"/>
</dbReference>
<dbReference type="PANTHER" id="PTHR12532">
    <property type="entry name" value="TRANSLATIONAL ACTIVATOR OF CYTOCHROME C OXIDASE 1"/>
    <property type="match status" value="1"/>
</dbReference>
<evidence type="ECO:0000313" key="7">
    <source>
        <dbReference type="EMBL" id="PIZ71737.1"/>
    </source>
</evidence>
<evidence type="ECO:0000259" key="6">
    <source>
        <dbReference type="Pfam" id="PF20772"/>
    </source>
</evidence>
<dbReference type="NCBIfam" id="NF001030">
    <property type="entry name" value="PRK00110.1"/>
    <property type="match status" value="1"/>
</dbReference>
<dbReference type="InterPro" id="IPR002876">
    <property type="entry name" value="Transcrip_reg_TACO1-like"/>
</dbReference>
<sequence length="242" mass="26824">MSGHSKWSKVKWQKAITDAKKSKIFSKIARMISVAAKEKGPDPETNPKLRLAMEKARESNMPKDNVERAIKKGAGADEGAMLEEFIYEAYGPEGVALIIEGITDNKNRALGEIKNILSRHQGKLASQGSVLWLFDHIGILEYALGDNAQKDILELKAIEAGAQDIQEITDEGGAASLLVYAKPENLEKIKQTLEQADFNAKSFSLDWQAREPVEVKAQDAIDKLLESLDEQDDVNEIYSNLK</sequence>
<dbReference type="NCBIfam" id="NF009044">
    <property type="entry name" value="PRK12378.1"/>
    <property type="match status" value="1"/>
</dbReference>
<dbReference type="GO" id="GO:0006355">
    <property type="term" value="P:regulation of DNA-templated transcription"/>
    <property type="evidence" value="ECO:0007669"/>
    <property type="project" value="UniProtKB-UniRule"/>
</dbReference>
<dbReference type="Gene3D" id="1.10.10.200">
    <property type="match status" value="1"/>
</dbReference>
<keyword evidence="4 7" id="KW-0238">DNA-binding</keyword>
<dbReference type="Proteomes" id="UP000231071">
    <property type="component" value="Unassembled WGS sequence"/>
</dbReference>
<evidence type="ECO:0000256" key="1">
    <source>
        <dbReference type="ARBA" id="ARBA00008724"/>
    </source>
</evidence>
<dbReference type="InterPro" id="IPR026564">
    <property type="entry name" value="Transcrip_reg_TACO1-like_dom3"/>
</dbReference>
<reference evidence="8" key="1">
    <citation type="submission" date="2017-09" db="EMBL/GenBank/DDBJ databases">
        <title>Depth-based differentiation of microbial function through sediment-hosted aquifers and enrichment of novel symbionts in the deep terrestrial subsurface.</title>
        <authorList>
            <person name="Probst A.J."/>
            <person name="Ladd B."/>
            <person name="Jarett J.K."/>
            <person name="Geller-Mcgrath D.E."/>
            <person name="Sieber C.M.K."/>
            <person name="Emerson J.B."/>
            <person name="Anantharaman K."/>
            <person name="Thomas B.C."/>
            <person name="Malmstrom R."/>
            <person name="Stieglmeier M."/>
            <person name="Klingl A."/>
            <person name="Woyke T."/>
            <person name="Ryan C.M."/>
            <person name="Banfield J.F."/>
        </authorList>
    </citation>
    <scope>NUCLEOTIDE SEQUENCE [LARGE SCALE GENOMIC DNA]</scope>
</reference>
<name>A0A2M7UKH4_9BACT</name>
<keyword evidence="2 4" id="KW-0805">Transcription regulation</keyword>
<dbReference type="GO" id="GO:0003677">
    <property type="term" value="F:DNA binding"/>
    <property type="evidence" value="ECO:0007669"/>
    <property type="project" value="UniProtKB-UniRule"/>
</dbReference>
<dbReference type="Pfam" id="PF20772">
    <property type="entry name" value="TACO1_YebC_N"/>
    <property type="match status" value="1"/>
</dbReference>
<protein>
    <recommendedName>
        <fullName evidence="4">Probable transcriptional regulatory protein COY09_00095</fullName>
    </recommendedName>
</protein>
<comment type="subcellular location">
    <subcellularLocation>
        <location evidence="4">Cytoplasm</location>
    </subcellularLocation>
</comment>
<evidence type="ECO:0000256" key="3">
    <source>
        <dbReference type="ARBA" id="ARBA00023163"/>
    </source>
</evidence>
<gene>
    <name evidence="7" type="ORF">COY09_00095</name>
</gene>
<dbReference type="SUPFAM" id="SSF75625">
    <property type="entry name" value="YebC-like"/>
    <property type="match status" value="1"/>
</dbReference>
<dbReference type="Pfam" id="PF01709">
    <property type="entry name" value="Transcrip_reg"/>
    <property type="match status" value="1"/>
</dbReference>
<keyword evidence="4" id="KW-0963">Cytoplasm</keyword>
<dbReference type="InterPro" id="IPR049083">
    <property type="entry name" value="TACO1_YebC_N"/>
</dbReference>
<evidence type="ECO:0000313" key="8">
    <source>
        <dbReference type="Proteomes" id="UP000231071"/>
    </source>
</evidence>
<comment type="caution">
    <text evidence="7">The sequence shown here is derived from an EMBL/GenBank/DDBJ whole genome shotgun (WGS) entry which is preliminary data.</text>
</comment>
<dbReference type="AlphaFoldDB" id="A0A2M7UKH4"/>
<proteinExistence type="inferred from homology"/>
<dbReference type="PANTHER" id="PTHR12532:SF0">
    <property type="entry name" value="TRANSLATIONAL ACTIVATOR OF CYTOCHROME C OXIDASE 1"/>
    <property type="match status" value="1"/>
</dbReference>
<evidence type="ECO:0000256" key="4">
    <source>
        <dbReference type="HAMAP-Rule" id="MF_00693"/>
    </source>
</evidence>
<feature type="domain" description="TACO1/YebC-like second and third" evidence="5">
    <location>
        <begin position="82"/>
        <end position="241"/>
    </location>
</feature>
<evidence type="ECO:0000256" key="2">
    <source>
        <dbReference type="ARBA" id="ARBA00023015"/>
    </source>
</evidence>
<accession>A0A2M7UKH4</accession>
<comment type="similarity">
    <text evidence="1 4">Belongs to the TACO1 family.</text>
</comment>
<dbReference type="NCBIfam" id="TIGR01033">
    <property type="entry name" value="YebC/PmpR family DNA-binding transcriptional regulator"/>
    <property type="match status" value="1"/>
</dbReference>
<dbReference type="HAMAP" id="MF_00693">
    <property type="entry name" value="Transcrip_reg_TACO1"/>
    <property type="match status" value="1"/>
</dbReference>
<evidence type="ECO:0000259" key="5">
    <source>
        <dbReference type="Pfam" id="PF01709"/>
    </source>
</evidence>
<dbReference type="EMBL" id="PFOI01000003">
    <property type="protein sequence ID" value="PIZ71737.1"/>
    <property type="molecule type" value="Genomic_DNA"/>
</dbReference>
<dbReference type="InterPro" id="IPR029072">
    <property type="entry name" value="YebC-like"/>
</dbReference>
<dbReference type="Gene3D" id="3.30.70.980">
    <property type="match status" value="2"/>
</dbReference>
<dbReference type="InterPro" id="IPR017856">
    <property type="entry name" value="Integrase-like_N"/>
</dbReference>